<reference evidence="3 4" key="1">
    <citation type="submission" date="2023-05" db="EMBL/GenBank/DDBJ databases">
        <title>B98-5 Cell Line De Novo Hybrid Assembly: An Optical Mapping Approach.</title>
        <authorList>
            <person name="Kananen K."/>
            <person name="Auerbach J.A."/>
            <person name="Kautto E."/>
            <person name="Blachly J.S."/>
        </authorList>
    </citation>
    <scope>NUCLEOTIDE SEQUENCE [LARGE SCALE GENOMIC DNA]</scope>
    <source>
        <strain evidence="3">B95-8</strain>
        <tissue evidence="3">Cell line</tissue>
    </source>
</reference>
<proteinExistence type="predicted"/>
<name>A0ABQ9UK38_SAGOE</name>
<dbReference type="Pfam" id="PF00627">
    <property type="entry name" value="UBA"/>
    <property type="match status" value="1"/>
</dbReference>
<dbReference type="Proteomes" id="UP001266305">
    <property type="component" value="Unassembled WGS sequence"/>
</dbReference>
<accession>A0ABQ9UK38</accession>
<dbReference type="InterPro" id="IPR009060">
    <property type="entry name" value="UBA-like_sf"/>
</dbReference>
<sequence>MEIGPRLAGEVEIGPILAGEVEIGPHLAGEVEIGPRLAGEVEVGPRLAGEVEIGPLCCALVLWLCLGTPRILQSIDWEAVCEISVPNLGWDFAVFLKELAQIRKEEKEKKRRHLENIRSLKGMGYSTHAAQQALHAAGGNLDEALKAHGAHSHGLPRHPDLRGSFLRVSSPEAV</sequence>
<comment type="caution">
    <text evidence="3">The sequence shown here is derived from an EMBL/GenBank/DDBJ whole genome shotgun (WGS) entry which is preliminary data.</text>
</comment>
<dbReference type="EMBL" id="JASSZA010000012">
    <property type="protein sequence ID" value="KAK2096908.1"/>
    <property type="molecule type" value="Genomic_DNA"/>
</dbReference>
<organism evidence="3 4">
    <name type="scientific">Saguinus oedipus</name>
    <name type="common">Cotton-top tamarin</name>
    <name type="synonym">Oedipomidas oedipus</name>
    <dbReference type="NCBI Taxonomy" id="9490"/>
    <lineage>
        <taxon>Eukaryota</taxon>
        <taxon>Metazoa</taxon>
        <taxon>Chordata</taxon>
        <taxon>Craniata</taxon>
        <taxon>Vertebrata</taxon>
        <taxon>Euteleostomi</taxon>
        <taxon>Mammalia</taxon>
        <taxon>Eutheria</taxon>
        <taxon>Euarchontoglires</taxon>
        <taxon>Primates</taxon>
        <taxon>Haplorrhini</taxon>
        <taxon>Platyrrhini</taxon>
        <taxon>Cebidae</taxon>
        <taxon>Callitrichinae</taxon>
        <taxon>Saguinus</taxon>
    </lineage>
</organism>
<protein>
    <recommendedName>
        <fullName evidence="2">UBA domain-containing protein</fullName>
    </recommendedName>
</protein>
<evidence type="ECO:0000313" key="4">
    <source>
        <dbReference type="Proteomes" id="UP001266305"/>
    </source>
</evidence>
<gene>
    <name evidence="3" type="ORF">P7K49_025942</name>
</gene>
<evidence type="ECO:0000256" key="1">
    <source>
        <dbReference type="SAM" id="MobiDB-lite"/>
    </source>
</evidence>
<evidence type="ECO:0000313" key="3">
    <source>
        <dbReference type="EMBL" id="KAK2096908.1"/>
    </source>
</evidence>
<dbReference type="InterPro" id="IPR015940">
    <property type="entry name" value="UBA"/>
</dbReference>
<dbReference type="SUPFAM" id="SSF46934">
    <property type="entry name" value="UBA-like"/>
    <property type="match status" value="1"/>
</dbReference>
<feature type="region of interest" description="Disordered" evidence="1">
    <location>
        <begin position="149"/>
        <end position="174"/>
    </location>
</feature>
<feature type="domain" description="UBA" evidence="2">
    <location>
        <begin position="105"/>
        <end position="146"/>
    </location>
</feature>
<evidence type="ECO:0000259" key="2">
    <source>
        <dbReference type="PROSITE" id="PS50030"/>
    </source>
</evidence>
<keyword evidence="4" id="KW-1185">Reference proteome</keyword>
<dbReference type="PROSITE" id="PS50030">
    <property type="entry name" value="UBA"/>
    <property type="match status" value="1"/>
</dbReference>
<dbReference type="Gene3D" id="1.10.8.10">
    <property type="entry name" value="DNA helicase RuvA subunit, C-terminal domain"/>
    <property type="match status" value="1"/>
</dbReference>